<protein>
    <submittedName>
        <fullName evidence="1">Phage tail protein</fullName>
    </submittedName>
</protein>
<dbReference type="Proteomes" id="UP001216139">
    <property type="component" value="Chromosome"/>
</dbReference>
<keyword evidence="2" id="KW-1185">Reference proteome</keyword>
<sequence length="154" mass="17154">MQSNYLVGFYFELSFKGQDAAFQEVSGLSKELSVEEVVCGGENRFKYRLPTVSTSQNLVLKRALIPEGSQLVDWCAATIDEGLVNNITTHDVSLSLLSADGTVCVLWTFYNAYPVKYAVSDLKSQENEIVMESIELAYTYFAVSPDTMFGNLFD</sequence>
<evidence type="ECO:0000313" key="1">
    <source>
        <dbReference type="EMBL" id="WCT10016.1"/>
    </source>
</evidence>
<dbReference type="InterPro" id="IPR010667">
    <property type="entry name" value="Phage_T4_Gp19"/>
</dbReference>
<dbReference type="PANTHER" id="PTHR38009:SF1">
    <property type="entry name" value="CONSERVED HYPOTHETICAL PHAGE TAIL PROTEIN"/>
    <property type="match status" value="1"/>
</dbReference>
<dbReference type="InterPro" id="IPR011747">
    <property type="entry name" value="CHP02241"/>
</dbReference>
<organism evidence="1 2">
    <name type="scientific">Mucilaginibacter jinjuensis</name>
    <dbReference type="NCBI Taxonomy" id="1176721"/>
    <lineage>
        <taxon>Bacteria</taxon>
        <taxon>Pseudomonadati</taxon>
        <taxon>Bacteroidota</taxon>
        <taxon>Sphingobacteriia</taxon>
        <taxon>Sphingobacteriales</taxon>
        <taxon>Sphingobacteriaceae</taxon>
        <taxon>Mucilaginibacter</taxon>
    </lineage>
</organism>
<name>A0ABY7T0Z8_9SPHI</name>
<dbReference type="RefSeq" id="WP_273628115.1">
    <property type="nucleotide sequence ID" value="NZ_CP117167.1"/>
</dbReference>
<reference evidence="1 2" key="1">
    <citation type="submission" date="2023-02" db="EMBL/GenBank/DDBJ databases">
        <title>Genome sequence of Mucilaginibacter jinjuensis strain KACC 16571.</title>
        <authorList>
            <person name="Kim S."/>
            <person name="Heo J."/>
            <person name="Kwon S.-W."/>
        </authorList>
    </citation>
    <scope>NUCLEOTIDE SEQUENCE [LARGE SCALE GENOMIC DNA]</scope>
    <source>
        <strain evidence="1 2">KACC 16571</strain>
    </source>
</reference>
<proteinExistence type="predicted"/>
<accession>A0ABY7T0Z8</accession>
<evidence type="ECO:0000313" key="2">
    <source>
        <dbReference type="Proteomes" id="UP001216139"/>
    </source>
</evidence>
<dbReference type="Pfam" id="PF06841">
    <property type="entry name" value="Phage_T4_gp19"/>
    <property type="match status" value="1"/>
</dbReference>
<dbReference type="PANTHER" id="PTHR38009">
    <property type="entry name" value="CONSERVED HYPOTHETICAL PHAGE TAIL PROTEIN"/>
    <property type="match status" value="1"/>
</dbReference>
<dbReference type="EMBL" id="CP117167">
    <property type="protein sequence ID" value="WCT10016.1"/>
    <property type="molecule type" value="Genomic_DNA"/>
</dbReference>
<gene>
    <name evidence="1" type="ORF">PQO05_14885</name>
</gene>
<dbReference type="NCBIfam" id="TIGR02241">
    <property type="entry name" value="conserved hypothetical phage tail region protein"/>
    <property type="match status" value="1"/>
</dbReference>